<protein>
    <submittedName>
        <fullName evidence="12">LysM peptidoglycan-binding domain-containing protein</fullName>
    </submittedName>
</protein>
<evidence type="ECO:0000256" key="1">
    <source>
        <dbReference type="ARBA" id="ARBA00004752"/>
    </source>
</evidence>
<evidence type="ECO:0000256" key="3">
    <source>
        <dbReference type="ARBA" id="ARBA00022676"/>
    </source>
</evidence>
<dbReference type="Gene3D" id="3.10.350.10">
    <property type="entry name" value="LysM domain"/>
    <property type="match status" value="1"/>
</dbReference>
<evidence type="ECO:0000259" key="10">
    <source>
        <dbReference type="PROSITE" id="PS51782"/>
    </source>
</evidence>
<keyword evidence="3" id="KW-0328">Glycosyltransferase</keyword>
<reference evidence="12 13" key="1">
    <citation type="submission" date="2018-08" db="EMBL/GenBank/DDBJ databases">
        <title>Bacillus jemisoniae sp. nov., Bacillus chryseoplanitiae sp. nov., Bacillus resnikiae sp. nov., and Bacillus frankliniae sp. nov., isolated from Viking spacecraft and associated surfaces.</title>
        <authorList>
            <person name="Seuylemezian A."/>
            <person name="Vaishampayan P."/>
        </authorList>
    </citation>
    <scope>NUCLEOTIDE SEQUENCE [LARGE SCALE GENOMIC DNA]</scope>
    <source>
        <strain evidence="12 13">MA001</strain>
    </source>
</reference>
<dbReference type="InterPro" id="IPR036779">
    <property type="entry name" value="LysM_dom_sf"/>
</dbReference>
<dbReference type="Proteomes" id="UP000266016">
    <property type="component" value="Unassembled WGS sequence"/>
</dbReference>
<dbReference type="PANTHER" id="PTHR30582">
    <property type="entry name" value="L,D-TRANSPEPTIDASE"/>
    <property type="match status" value="1"/>
</dbReference>
<dbReference type="CDD" id="cd16913">
    <property type="entry name" value="YkuD_like"/>
    <property type="match status" value="1"/>
</dbReference>
<dbReference type="GO" id="GO:0005576">
    <property type="term" value="C:extracellular region"/>
    <property type="evidence" value="ECO:0007669"/>
    <property type="project" value="TreeGrafter"/>
</dbReference>
<gene>
    <name evidence="12" type="ORF">D1953_13165</name>
</gene>
<feature type="domain" description="L,D-TPase catalytic" evidence="11">
    <location>
        <begin position="57"/>
        <end position="164"/>
    </location>
</feature>
<dbReference type="Gene3D" id="2.40.440.10">
    <property type="entry name" value="L,D-transpeptidase catalytic domain-like"/>
    <property type="match status" value="1"/>
</dbReference>
<dbReference type="Pfam" id="PF03734">
    <property type="entry name" value="YkuD"/>
    <property type="match status" value="1"/>
</dbReference>
<evidence type="ECO:0000313" key="13">
    <source>
        <dbReference type="Proteomes" id="UP000266016"/>
    </source>
</evidence>
<dbReference type="GO" id="GO:0016757">
    <property type="term" value="F:glycosyltransferase activity"/>
    <property type="evidence" value="ECO:0007669"/>
    <property type="project" value="UniProtKB-KW"/>
</dbReference>
<evidence type="ECO:0000256" key="2">
    <source>
        <dbReference type="ARBA" id="ARBA00005992"/>
    </source>
</evidence>
<dbReference type="GO" id="GO:0008360">
    <property type="term" value="P:regulation of cell shape"/>
    <property type="evidence" value="ECO:0007669"/>
    <property type="project" value="UniProtKB-UniRule"/>
</dbReference>
<dbReference type="SUPFAM" id="SSF141523">
    <property type="entry name" value="L,D-transpeptidase catalytic domain-like"/>
    <property type="match status" value="1"/>
</dbReference>
<dbReference type="InterPro" id="IPR018392">
    <property type="entry name" value="LysM"/>
</dbReference>
<evidence type="ECO:0000256" key="5">
    <source>
        <dbReference type="ARBA" id="ARBA00022801"/>
    </source>
</evidence>
<proteinExistence type="inferred from homology"/>
<evidence type="ECO:0000259" key="11">
    <source>
        <dbReference type="PROSITE" id="PS52029"/>
    </source>
</evidence>
<feature type="domain" description="LysM" evidence="10">
    <location>
        <begin position="1"/>
        <end position="46"/>
    </location>
</feature>
<dbReference type="GO" id="GO:0071972">
    <property type="term" value="F:peptidoglycan L,D-transpeptidase activity"/>
    <property type="evidence" value="ECO:0007669"/>
    <property type="project" value="TreeGrafter"/>
</dbReference>
<organism evidence="12 13">
    <name type="scientific">Peribacillus asahii</name>
    <dbReference type="NCBI Taxonomy" id="228899"/>
    <lineage>
        <taxon>Bacteria</taxon>
        <taxon>Bacillati</taxon>
        <taxon>Bacillota</taxon>
        <taxon>Bacilli</taxon>
        <taxon>Bacillales</taxon>
        <taxon>Bacillaceae</taxon>
        <taxon>Peribacillus</taxon>
    </lineage>
</organism>
<dbReference type="SUPFAM" id="SSF54106">
    <property type="entry name" value="LysM domain"/>
    <property type="match status" value="1"/>
</dbReference>
<dbReference type="EMBL" id="QWVS01000023">
    <property type="protein sequence ID" value="RID84803.1"/>
    <property type="molecule type" value="Genomic_DNA"/>
</dbReference>
<evidence type="ECO:0000256" key="9">
    <source>
        <dbReference type="PROSITE-ProRule" id="PRU01373"/>
    </source>
</evidence>
<evidence type="ECO:0000313" key="12">
    <source>
        <dbReference type="EMBL" id="RID84803.1"/>
    </source>
</evidence>
<feature type="active site" description="Proton donor/acceptor" evidence="9">
    <location>
        <position position="124"/>
    </location>
</feature>
<keyword evidence="4" id="KW-0808">Transferase</keyword>
<sequence>MFHIVKYGETLASIVRDYRIPFARLVAANPQITNINVLMPGQRILIPGLPDPNTIPFHLVVSKNKRTLQLFRQNQLIKTYPIAVGKMLSQTPVGQFVVVNREPNPGGPYGVMWLSLSKAGYGIHGTNDPSSIGKSVSKGCIRMHNKDVIELASQIPNGTRVMIQA</sequence>
<dbReference type="InterPro" id="IPR005490">
    <property type="entry name" value="LD_TPept_cat_dom"/>
</dbReference>
<dbReference type="Pfam" id="PF01476">
    <property type="entry name" value="LysM"/>
    <property type="match status" value="1"/>
</dbReference>
<dbReference type="RefSeq" id="WP_119117653.1">
    <property type="nucleotide sequence ID" value="NZ_QWVS01000023.1"/>
</dbReference>
<comment type="caution">
    <text evidence="12">The sequence shown here is derived from an EMBL/GenBank/DDBJ whole genome shotgun (WGS) entry which is preliminary data.</text>
</comment>
<keyword evidence="5" id="KW-0378">Hydrolase</keyword>
<dbReference type="CDD" id="cd00118">
    <property type="entry name" value="LysM"/>
    <property type="match status" value="1"/>
</dbReference>
<dbReference type="UniPathway" id="UPA00219"/>
<evidence type="ECO:0000256" key="8">
    <source>
        <dbReference type="ARBA" id="ARBA00023316"/>
    </source>
</evidence>
<keyword evidence="8 9" id="KW-0961">Cell wall biogenesis/degradation</keyword>
<dbReference type="GO" id="GO:0071555">
    <property type="term" value="P:cell wall organization"/>
    <property type="evidence" value="ECO:0007669"/>
    <property type="project" value="UniProtKB-UniRule"/>
</dbReference>
<dbReference type="PROSITE" id="PS51782">
    <property type="entry name" value="LYSM"/>
    <property type="match status" value="1"/>
</dbReference>
<evidence type="ECO:0000256" key="7">
    <source>
        <dbReference type="ARBA" id="ARBA00022984"/>
    </source>
</evidence>
<dbReference type="PROSITE" id="PS52029">
    <property type="entry name" value="LD_TPASE"/>
    <property type="match status" value="1"/>
</dbReference>
<accession>A0A398BB02</accession>
<keyword evidence="13" id="KW-1185">Reference proteome</keyword>
<dbReference type="InterPro" id="IPR050979">
    <property type="entry name" value="LD-transpeptidase"/>
</dbReference>
<keyword evidence="6 9" id="KW-0133">Cell shape</keyword>
<dbReference type="InterPro" id="IPR038063">
    <property type="entry name" value="Transpep_catalytic_dom"/>
</dbReference>
<feature type="active site" description="Nucleophile" evidence="9">
    <location>
        <position position="140"/>
    </location>
</feature>
<dbReference type="GO" id="GO:0018104">
    <property type="term" value="P:peptidoglycan-protein cross-linking"/>
    <property type="evidence" value="ECO:0007669"/>
    <property type="project" value="TreeGrafter"/>
</dbReference>
<comment type="similarity">
    <text evidence="2">Belongs to the YkuD family.</text>
</comment>
<comment type="pathway">
    <text evidence="1 9">Cell wall biogenesis; peptidoglycan biosynthesis.</text>
</comment>
<dbReference type="SMART" id="SM00257">
    <property type="entry name" value="LysM"/>
    <property type="match status" value="1"/>
</dbReference>
<keyword evidence="7 9" id="KW-0573">Peptidoglycan synthesis</keyword>
<dbReference type="AlphaFoldDB" id="A0A398BB02"/>
<dbReference type="PANTHER" id="PTHR30582:SF24">
    <property type="entry name" value="L,D-TRANSPEPTIDASE ERFK_SRFK-RELATED"/>
    <property type="match status" value="1"/>
</dbReference>
<evidence type="ECO:0000256" key="6">
    <source>
        <dbReference type="ARBA" id="ARBA00022960"/>
    </source>
</evidence>
<name>A0A398BB02_9BACI</name>
<evidence type="ECO:0000256" key="4">
    <source>
        <dbReference type="ARBA" id="ARBA00022679"/>
    </source>
</evidence>